<dbReference type="SUPFAM" id="SSF51182">
    <property type="entry name" value="RmlC-like cupins"/>
    <property type="match status" value="1"/>
</dbReference>
<dbReference type="PANTHER" id="PTHR37943:SF1">
    <property type="entry name" value="PROTEIN VES"/>
    <property type="match status" value="1"/>
</dbReference>
<sequence length="200" mass="21161">MGALRVIGPSEYRRVPWKNGGGITEDVLLLPDGAAHADFDVRISRAPIIEEGPFSAFPGIDRHITRLSANPLALAFAQETRALARLEPFYFDSALQPRSLLAEGPAEVLNVMTRRGRWHAQVMPATAGNGPLLAAPEGGMVMLYAVTGTWQVGDAAGAVLVRPGETLLAREAQTLRVSGEPNGEAVVAFLTPTGARGEAA</sequence>
<dbReference type="Proteomes" id="UP000831684">
    <property type="component" value="Chromosome"/>
</dbReference>
<dbReference type="Gene3D" id="2.60.120.10">
    <property type="entry name" value="Jelly Rolls"/>
    <property type="match status" value="1"/>
</dbReference>
<dbReference type="EMBL" id="CP083239">
    <property type="protein sequence ID" value="UOK71326.1"/>
    <property type="molecule type" value="Genomic_DNA"/>
</dbReference>
<accession>A0A9E6ZVR9</accession>
<dbReference type="KEGG" id="apol:K9D25_00945"/>
<organism evidence="1 2">
    <name type="scientific">Ancylobacter polymorphus</name>
    <dbReference type="NCBI Taxonomy" id="223390"/>
    <lineage>
        <taxon>Bacteria</taxon>
        <taxon>Pseudomonadati</taxon>
        <taxon>Pseudomonadota</taxon>
        <taxon>Alphaproteobacteria</taxon>
        <taxon>Hyphomicrobiales</taxon>
        <taxon>Xanthobacteraceae</taxon>
        <taxon>Ancylobacter</taxon>
    </lineage>
</organism>
<dbReference type="Pfam" id="PF05962">
    <property type="entry name" value="HutD"/>
    <property type="match status" value="1"/>
</dbReference>
<name>A0A9E6ZVR9_9HYPH</name>
<evidence type="ECO:0000313" key="1">
    <source>
        <dbReference type="EMBL" id="UOK71326.1"/>
    </source>
</evidence>
<dbReference type="AlphaFoldDB" id="A0A9E6ZVR9"/>
<protein>
    <submittedName>
        <fullName evidence="1">HutD family protein</fullName>
    </submittedName>
</protein>
<dbReference type="InterPro" id="IPR010282">
    <property type="entry name" value="Uncharacterised_HutD/Ves"/>
</dbReference>
<evidence type="ECO:0000313" key="2">
    <source>
        <dbReference type="Proteomes" id="UP000831684"/>
    </source>
</evidence>
<proteinExistence type="predicted"/>
<dbReference type="PANTHER" id="PTHR37943">
    <property type="entry name" value="PROTEIN VES"/>
    <property type="match status" value="1"/>
</dbReference>
<dbReference type="RefSeq" id="WP_244378354.1">
    <property type="nucleotide sequence ID" value="NZ_CP083239.1"/>
</dbReference>
<gene>
    <name evidence="1" type="ORF">K9D25_00945</name>
</gene>
<dbReference type="InterPro" id="IPR011051">
    <property type="entry name" value="RmlC_Cupin_sf"/>
</dbReference>
<dbReference type="InterPro" id="IPR014710">
    <property type="entry name" value="RmlC-like_jellyroll"/>
</dbReference>
<reference evidence="1" key="1">
    <citation type="submission" date="2021-09" db="EMBL/GenBank/DDBJ databases">
        <title>Network and meta-omics reveal the key degrader and cooperation patterns in an efficient 1,4-dioxane-degrading microbial community.</title>
        <authorList>
            <person name="Dai C."/>
        </authorList>
    </citation>
    <scope>NUCLEOTIDE SEQUENCE</scope>
    <source>
        <strain evidence="1">ZM13</strain>
    </source>
</reference>